<protein>
    <submittedName>
        <fullName evidence="1">Uncharacterized protein</fullName>
    </submittedName>
</protein>
<gene>
    <name evidence="1" type="ORF">AH68_05225</name>
</gene>
<dbReference type="Proteomes" id="UP000030625">
    <property type="component" value="Chromosome"/>
</dbReference>
<dbReference type="HOGENOM" id="CLU_1623929_0_0_11"/>
<accession>A0A0A7I631</accession>
<dbReference type="STRING" id="1447716.AH68_05225"/>
<dbReference type="AlphaFoldDB" id="A0A0A7I631"/>
<sequence>MSPITNYWPDPRFRDIGKLGMHGCTIVNANGLYDPASQSWPGVTIKTTNTNGTDNWCERTVSLPAGARLVIACSSNGNATDTNTSINCWSATNKVAECPLNGGSSDEFTVPPQGWIKVTLRAAMHVGEKRTVVNLFIGTKADYEALMRLTGHRFLAGDLMPIA</sequence>
<name>A0A0A7I631_9BIFI</name>
<dbReference type="KEGG" id="bka:AH68_05225"/>
<dbReference type="OrthoDB" id="10009512at2"/>
<evidence type="ECO:0000313" key="2">
    <source>
        <dbReference type="Proteomes" id="UP000030625"/>
    </source>
</evidence>
<reference evidence="1 2" key="1">
    <citation type="journal article" date="2015" name="Genome Announc.">
        <title>Complete and Assembled Genome Sequence of Bifidobacterium kashiwanohense PV20-2, Isolated from the Feces of an Anemic Kenyan Infant.</title>
        <authorList>
            <person name="Vazquez-Gutierrez P."/>
            <person name="Lacroix C."/>
            <person name="Chassard C."/>
            <person name="Klumpp J."/>
            <person name="Jans C."/>
            <person name="Stevens M.J."/>
        </authorList>
    </citation>
    <scope>NUCLEOTIDE SEQUENCE [LARGE SCALE GENOMIC DNA]</scope>
    <source>
        <strain evidence="1 2">PV20-2</strain>
    </source>
</reference>
<evidence type="ECO:0000313" key="1">
    <source>
        <dbReference type="EMBL" id="AIZ15451.1"/>
    </source>
</evidence>
<organism evidence="1 2">
    <name type="scientific">Bifidobacterium catenulatum PV20-2</name>
    <dbReference type="NCBI Taxonomy" id="1447716"/>
    <lineage>
        <taxon>Bacteria</taxon>
        <taxon>Bacillati</taxon>
        <taxon>Actinomycetota</taxon>
        <taxon>Actinomycetes</taxon>
        <taxon>Bifidobacteriales</taxon>
        <taxon>Bifidobacteriaceae</taxon>
        <taxon>Bifidobacterium</taxon>
    </lineage>
</organism>
<dbReference type="RefSeq" id="WP_039198209.1">
    <property type="nucleotide sequence ID" value="NZ_CP007456.1"/>
</dbReference>
<proteinExistence type="predicted"/>
<dbReference type="EMBL" id="CP007456">
    <property type="protein sequence ID" value="AIZ15451.1"/>
    <property type="molecule type" value="Genomic_DNA"/>
</dbReference>